<dbReference type="RefSeq" id="WP_066245095.1">
    <property type="nucleotide sequence ID" value="NZ_LRFC01000038.1"/>
</dbReference>
<keyword evidence="1" id="KW-0175">Coiled coil</keyword>
<dbReference type="EMBL" id="LRFC01000038">
    <property type="protein sequence ID" value="KZE64083.1"/>
    <property type="molecule type" value="Genomic_DNA"/>
</dbReference>
<organism evidence="2 3">
    <name type="scientific">Fictibacillus phosphorivorans</name>
    <dbReference type="NCBI Taxonomy" id="1221500"/>
    <lineage>
        <taxon>Bacteria</taxon>
        <taxon>Bacillati</taxon>
        <taxon>Bacillota</taxon>
        <taxon>Bacilli</taxon>
        <taxon>Bacillales</taxon>
        <taxon>Fictibacillaceae</taxon>
        <taxon>Fictibacillus</taxon>
    </lineage>
</organism>
<evidence type="ECO:0008006" key="4">
    <source>
        <dbReference type="Google" id="ProtNLM"/>
    </source>
</evidence>
<dbReference type="PANTHER" id="PTHR43861:SF6">
    <property type="entry name" value="METHYLTRANSFERASE TYPE 11"/>
    <property type="match status" value="1"/>
</dbReference>
<protein>
    <recommendedName>
        <fullName evidence="4">Methyltransferase domain-containing protein</fullName>
    </recommendedName>
</protein>
<sequence length="646" mass="75557">MEQYLDKVSEAYCGVLESRMAIESRKKIQWIVKKTTGQNILDVGCNKGIVSILLGREGKKVLGINDVATNATENAKKALNAEMKETQENVKFIAANFLQAELKEKCDTIIITDVLEHLISSKAFLEKTHNLLNEDGTIIITVPFGINDSTDYKRTLYVIEILSEIFPYFELEEIEFFGKWIGISGKRSSKLKKHENNFALDPSIIERAEQAFYEIERELVTQTEIQKKMIKYNELKYDELQSKNENLLTEKEKYKQERYKLLSQIDTLNKTIEIHEKYTDKREVDLEKTSNLHLETFQQIKKELLDENHKLHETLRVLKEESSKNRQALVNELDEKKVLVRSLKEDNTNLQGKLESLLIKQREEIDKLKSELHVEKITMETKLNHLASKNNVLTKEKETLDLENQKLKEKLLQQTQTIQEFTESLKTLKDEKGSLENEKQQIVIEFERQKELTLATMKEEIKSVEIEKQQVLTEYVEFKSKAVHQKVLAEESLKEKEQIINRLKEQYQSQNEEFITVKQHLESDVERLTKELEQSHLLTDKLKIAEEKLAKDLADKNSNIHALNDQISRLTDDYQAILADREYLTGTMDKERIEELNEKEKLLKELITAKTKNTQLEQKYNSLRNSKMGKMTVKYWELKRKATKGV</sequence>
<name>A0A163PT10_9BACL</name>
<dbReference type="InterPro" id="IPR029063">
    <property type="entry name" value="SAM-dependent_MTases_sf"/>
</dbReference>
<feature type="coiled-coil region" evidence="1">
    <location>
        <begin position="237"/>
        <end position="264"/>
    </location>
</feature>
<dbReference type="OrthoDB" id="2575094at2"/>
<gene>
    <name evidence="2" type="ORF">AWM68_13330</name>
</gene>
<dbReference type="CDD" id="cd02440">
    <property type="entry name" value="AdoMet_MTases"/>
    <property type="match status" value="1"/>
</dbReference>
<dbReference type="Gene3D" id="3.40.50.150">
    <property type="entry name" value="Vaccinia Virus protein VP39"/>
    <property type="match status" value="1"/>
</dbReference>
<evidence type="ECO:0000256" key="1">
    <source>
        <dbReference type="SAM" id="Coils"/>
    </source>
</evidence>
<reference evidence="3" key="1">
    <citation type="submission" date="2016-01" db="EMBL/GenBank/DDBJ databases">
        <title>Draft genome of Chromobacterium sp. F49.</title>
        <authorList>
            <person name="Hong K.W."/>
        </authorList>
    </citation>
    <scope>NUCLEOTIDE SEQUENCE [LARGE SCALE GENOMIC DNA]</scope>
    <source>
        <strain evidence="3">P7IIIA</strain>
    </source>
</reference>
<dbReference type="PANTHER" id="PTHR43861">
    <property type="entry name" value="TRANS-ACONITATE 2-METHYLTRANSFERASE-RELATED"/>
    <property type="match status" value="1"/>
</dbReference>
<feature type="coiled-coil region" evidence="1">
    <location>
        <begin position="69"/>
        <end position="96"/>
    </location>
</feature>
<comment type="caution">
    <text evidence="2">The sequence shown here is derived from an EMBL/GenBank/DDBJ whole genome shotgun (WGS) entry which is preliminary data.</text>
</comment>
<evidence type="ECO:0000313" key="3">
    <source>
        <dbReference type="Proteomes" id="UP000076567"/>
    </source>
</evidence>
<accession>A0A163PT10</accession>
<dbReference type="Pfam" id="PF13489">
    <property type="entry name" value="Methyltransf_23"/>
    <property type="match status" value="1"/>
</dbReference>
<dbReference type="SUPFAM" id="SSF53335">
    <property type="entry name" value="S-adenosyl-L-methionine-dependent methyltransferases"/>
    <property type="match status" value="1"/>
</dbReference>
<dbReference type="AlphaFoldDB" id="A0A163PT10"/>
<evidence type="ECO:0000313" key="2">
    <source>
        <dbReference type="EMBL" id="KZE64083.1"/>
    </source>
</evidence>
<keyword evidence="3" id="KW-1185">Reference proteome</keyword>
<dbReference type="Proteomes" id="UP000076567">
    <property type="component" value="Unassembled WGS sequence"/>
</dbReference>
<feature type="coiled-coil region" evidence="1">
    <location>
        <begin position="301"/>
        <end position="626"/>
    </location>
</feature>
<proteinExistence type="predicted"/>